<proteinExistence type="inferred from homology"/>
<dbReference type="SUPFAM" id="SSF50249">
    <property type="entry name" value="Nucleic acid-binding proteins"/>
    <property type="match status" value="4"/>
</dbReference>
<evidence type="ECO:0000256" key="4">
    <source>
        <dbReference type="ARBA" id="ARBA00022722"/>
    </source>
</evidence>
<dbReference type="HAMAP" id="MF_01895">
    <property type="entry name" value="RNase_R"/>
    <property type="match status" value="1"/>
</dbReference>
<dbReference type="PROSITE" id="PS50126">
    <property type="entry name" value="S1"/>
    <property type="match status" value="1"/>
</dbReference>
<feature type="region of interest" description="Disordered" evidence="9">
    <location>
        <begin position="711"/>
        <end position="786"/>
    </location>
</feature>
<accession>A0A4R1K1W7</accession>
<evidence type="ECO:0000256" key="7">
    <source>
        <dbReference type="ARBA" id="ARBA00022884"/>
    </source>
</evidence>
<dbReference type="InterPro" id="IPR011129">
    <property type="entry name" value="CSD"/>
</dbReference>
<comment type="function">
    <text evidence="8">3'-5' exoribonuclease that releases 5'-nucleoside monophosphates and is involved in maturation of structured RNAs.</text>
</comment>
<keyword evidence="3 8" id="KW-0963">Cytoplasm</keyword>
<dbReference type="Gene3D" id="2.40.50.140">
    <property type="entry name" value="Nucleic acid-binding proteins"/>
    <property type="match status" value="2"/>
</dbReference>
<dbReference type="InterPro" id="IPR012340">
    <property type="entry name" value="NA-bd_OB-fold"/>
</dbReference>
<dbReference type="InterPro" id="IPR050180">
    <property type="entry name" value="RNR_Ribonuclease"/>
</dbReference>
<sequence>MPNDDNHVDIPSELVAFIKQQDAPVSSTFLSHQFSLAEADLNSHLKSLCQQGVLASTRKGEYTLPERLGLVVGEVIGHRDGYGFLRCADKGNDLFIPASKFGGAMHGDRVLAAPGPVDKKGRQEARILRVLQPGQQEIVGRFFKERSGSFIVPDDSRFNFDVWVDDSATLGARQGQVVVAKLIRGSKSDPVVRAQIIEVLGEQMDPGIEVEVALRNYDIPHAWPDDVKKQINSIGEQLSEQDYQNRVDLRQLPLVTIDGEDARDFDDAVYCERKKSGGWRLWVAIADVSYYVRHGSALDNEAFERGTSVYFPDQVVPMLPEKLSNGLCSLNPEVDRACLVAEMTISEAGRLSGYKFYPAVMHSHARLTYNKVAAILAGDELLQERYQAQVAHLKQLHRLYLALKQARAQRGGIELETEEVRFIFNAQRKIEQIVPLKRNDAHKMIEECMIQANVAAAKFVEKHKAPILFRVHDKPSTERLNNFRGFLNELGLTLTGGDEAEPKDYFALVEQITEREDKELIQTMLLRSMMQAVYQPDNIGHFGLALKSYAHFTSPIRRYPDLLLHRVIKYLLAKEQANPKHRWTPNGGYLYKIEEMDNFGEHSSMAERRADEATRSVSDKLKCEFMLDHVGEIRSGKVAAVTNFGLFIRLDELHIDGLVHISNLGRDYFEYDNARQSLIGRASGIRYRIGDSLKVKVASVNMDDSKIDLMLASGENANPSGKSRRKATKKTSTAEPAKAPEKPKSSKAKKKKVAPKTTEATPKRKKKRKSRPGKKERAKLKNTSKS</sequence>
<dbReference type="NCBIfam" id="TIGR02063">
    <property type="entry name" value="RNase_R"/>
    <property type="match status" value="1"/>
</dbReference>
<evidence type="ECO:0000256" key="1">
    <source>
        <dbReference type="ARBA" id="ARBA00001849"/>
    </source>
</evidence>
<dbReference type="NCBIfam" id="TIGR00358">
    <property type="entry name" value="3_prime_RNase"/>
    <property type="match status" value="1"/>
</dbReference>
<gene>
    <name evidence="8" type="primary">rnr</name>
    <name evidence="11" type="ORF">EV690_1698</name>
</gene>
<dbReference type="InterPro" id="IPR004476">
    <property type="entry name" value="RNase_II/RNase_R"/>
</dbReference>
<evidence type="ECO:0000259" key="10">
    <source>
        <dbReference type="PROSITE" id="PS50126"/>
    </source>
</evidence>
<evidence type="ECO:0000256" key="2">
    <source>
        <dbReference type="ARBA" id="ARBA00004496"/>
    </source>
</evidence>
<dbReference type="EMBL" id="SMGD01000012">
    <property type="protein sequence ID" value="TCK57994.1"/>
    <property type="molecule type" value="Genomic_DNA"/>
</dbReference>
<dbReference type="GO" id="GO:0006402">
    <property type="term" value="P:mRNA catabolic process"/>
    <property type="evidence" value="ECO:0007669"/>
    <property type="project" value="TreeGrafter"/>
</dbReference>
<dbReference type="PROSITE" id="PS01175">
    <property type="entry name" value="RIBONUCLEASE_II"/>
    <property type="match status" value="1"/>
</dbReference>
<dbReference type="SMART" id="SM00955">
    <property type="entry name" value="RNB"/>
    <property type="match status" value="1"/>
</dbReference>
<evidence type="ECO:0000256" key="3">
    <source>
        <dbReference type="ARBA" id="ARBA00022490"/>
    </source>
</evidence>
<organism evidence="11 12">
    <name type="scientific">Celerinatantimonas diazotrophica</name>
    <dbReference type="NCBI Taxonomy" id="412034"/>
    <lineage>
        <taxon>Bacteria</taxon>
        <taxon>Pseudomonadati</taxon>
        <taxon>Pseudomonadota</taxon>
        <taxon>Gammaproteobacteria</taxon>
        <taxon>Celerinatantimonadaceae</taxon>
        <taxon>Celerinatantimonas</taxon>
    </lineage>
</organism>
<dbReference type="OrthoDB" id="9764149at2"/>
<comment type="caution">
    <text evidence="11">The sequence shown here is derived from an EMBL/GenBank/DDBJ whole genome shotgun (WGS) entry which is preliminary data.</text>
</comment>
<dbReference type="InterPro" id="IPR022966">
    <property type="entry name" value="RNase_II/R_CS"/>
</dbReference>
<dbReference type="EC" id="3.1.13.1" evidence="8"/>
<dbReference type="Pfam" id="PF00575">
    <property type="entry name" value="S1"/>
    <property type="match status" value="1"/>
</dbReference>
<dbReference type="NCBIfam" id="NF008648">
    <property type="entry name" value="PRK11642.1"/>
    <property type="match status" value="1"/>
</dbReference>
<dbReference type="Pfam" id="PF00773">
    <property type="entry name" value="RNB"/>
    <property type="match status" value="1"/>
</dbReference>
<dbReference type="PANTHER" id="PTHR23355:SF9">
    <property type="entry name" value="DIS3-LIKE EXONUCLEASE 2"/>
    <property type="match status" value="1"/>
</dbReference>
<dbReference type="RefSeq" id="WP_131912515.1">
    <property type="nucleotide sequence ID" value="NZ_OU594967.1"/>
</dbReference>
<dbReference type="InterPro" id="IPR003029">
    <property type="entry name" value="S1_domain"/>
</dbReference>
<comment type="similarity">
    <text evidence="8">Belongs to the RNR ribonuclease family. RNase R subfamily.</text>
</comment>
<dbReference type="Pfam" id="PF17876">
    <property type="entry name" value="CSD2"/>
    <property type="match status" value="1"/>
</dbReference>
<dbReference type="InterPro" id="IPR013223">
    <property type="entry name" value="RNase_B_OB_dom"/>
</dbReference>
<comment type="catalytic activity">
    <reaction evidence="1 8">
        <text>Exonucleolytic cleavage in the 3'- to 5'-direction to yield nucleoside 5'-phosphates.</text>
        <dbReference type="EC" id="3.1.13.1"/>
    </reaction>
</comment>
<evidence type="ECO:0000256" key="6">
    <source>
        <dbReference type="ARBA" id="ARBA00022839"/>
    </source>
</evidence>
<keyword evidence="4 8" id="KW-0540">Nuclease</keyword>
<comment type="subcellular location">
    <subcellularLocation>
        <location evidence="2 8">Cytoplasm</location>
    </subcellularLocation>
</comment>
<evidence type="ECO:0000313" key="11">
    <source>
        <dbReference type="EMBL" id="TCK57994.1"/>
    </source>
</evidence>
<dbReference type="AlphaFoldDB" id="A0A4R1K1W7"/>
<dbReference type="InterPro" id="IPR040476">
    <property type="entry name" value="CSD2"/>
</dbReference>
<dbReference type="SMART" id="SM00316">
    <property type="entry name" value="S1"/>
    <property type="match status" value="1"/>
</dbReference>
<feature type="domain" description="S1 motif" evidence="10">
    <location>
        <begin position="631"/>
        <end position="712"/>
    </location>
</feature>
<evidence type="ECO:0000256" key="8">
    <source>
        <dbReference type="HAMAP-Rule" id="MF_01895"/>
    </source>
</evidence>
<dbReference type="CDD" id="cd04471">
    <property type="entry name" value="S1_RNase_R"/>
    <property type="match status" value="1"/>
</dbReference>
<dbReference type="Proteomes" id="UP000295565">
    <property type="component" value="Unassembled WGS sequence"/>
</dbReference>
<reference evidence="11 12" key="1">
    <citation type="submission" date="2019-03" db="EMBL/GenBank/DDBJ databases">
        <title>Genomic Encyclopedia of Type Strains, Phase IV (KMG-IV): sequencing the most valuable type-strain genomes for metagenomic binning, comparative biology and taxonomic classification.</title>
        <authorList>
            <person name="Goeker M."/>
        </authorList>
    </citation>
    <scope>NUCLEOTIDE SEQUENCE [LARGE SCALE GENOMIC DNA]</scope>
    <source>
        <strain evidence="11 12">DSM 18577</strain>
    </source>
</reference>
<dbReference type="InterPro" id="IPR011805">
    <property type="entry name" value="RNase_R"/>
</dbReference>
<dbReference type="InterPro" id="IPR001900">
    <property type="entry name" value="RNase_II/R"/>
</dbReference>
<evidence type="ECO:0000256" key="9">
    <source>
        <dbReference type="SAM" id="MobiDB-lite"/>
    </source>
</evidence>
<keyword evidence="12" id="KW-1185">Reference proteome</keyword>
<dbReference type="GO" id="GO:0003723">
    <property type="term" value="F:RNA binding"/>
    <property type="evidence" value="ECO:0007669"/>
    <property type="project" value="UniProtKB-UniRule"/>
</dbReference>
<dbReference type="GO" id="GO:0008859">
    <property type="term" value="F:exoribonuclease II activity"/>
    <property type="evidence" value="ECO:0007669"/>
    <property type="project" value="UniProtKB-UniRule"/>
</dbReference>
<name>A0A4R1K1W7_9GAMM</name>
<evidence type="ECO:0000313" key="12">
    <source>
        <dbReference type="Proteomes" id="UP000295565"/>
    </source>
</evidence>
<feature type="compositionally biased region" description="Basic residues" evidence="9">
    <location>
        <begin position="745"/>
        <end position="754"/>
    </location>
</feature>
<protein>
    <recommendedName>
        <fullName evidence="8">Ribonuclease R</fullName>
        <shortName evidence="8">RNase R</shortName>
        <ecNumber evidence="8">3.1.13.1</ecNumber>
    </recommendedName>
</protein>
<dbReference type="GO" id="GO:0005829">
    <property type="term" value="C:cytosol"/>
    <property type="evidence" value="ECO:0007669"/>
    <property type="project" value="UniProtKB-ARBA"/>
</dbReference>
<keyword evidence="6 8" id="KW-0269">Exonuclease</keyword>
<keyword evidence="5 8" id="KW-0378">Hydrolase</keyword>
<keyword evidence="7 8" id="KW-0694">RNA-binding</keyword>
<feature type="compositionally biased region" description="Basic residues" evidence="9">
    <location>
        <begin position="763"/>
        <end position="786"/>
    </location>
</feature>
<dbReference type="Pfam" id="PF08206">
    <property type="entry name" value="OB_RNB"/>
    <property type="match status" value="1"/>
</dbReference>
<evidence type="ECO:0000256" key="5">
    <source>
        <dbReference type="ARBA" id="ARBA00022801"/>
    </source>
</evidence>
<dbReference type="SMART" id="SM00357">
    <property type="entry name" value="CSP"/>
    <property type="match status" value="1"/>
</dbReference>
<dbReference type="PANTHER" id="PTHR23355">
    <property type="entry name" value="RIBONUCLEASE"/>
    <property type="match status" value="1"/>
</dbReference>